<accession>A0A0C3JTT3</accession>
<protein>
    <submittedName>
        <fullName evidence="2">Uncharacterized protein</fullName>
    </submittedName>
</protein>
<feature type="compositionally biased region" description="Polar residues" evidence="1">
    <location>
        <begin position="103"/>
        <end position="112"/>
    </location>
</feature>
<dbReference type="HOGENOM" id="CLU_1461891_0_0_1"/>
<dbReference type="Proteomes" id="UP000054217">
    <property type="component" value="Unassembled WGS sequence"/>
</dbReference>
<dbReference type="InParanoid" id="A0A0C3JTT3"/>
<evidence type="ECO:0000313" key="3">
    <source>
        <dbReference type="Proteomes" id="UP000054217"/>
    </source>
</evidence>
<sequence>MSTFLTHMHTKPDLDTCIQSTKPPSTRQVLTQTPRIRVVADTNPKDYGSMSHLIRASSFASLQTTFPTTSDEPPSTHGRNAPSPEVTTAGPVDETLPVHRSKTTTPEASKPTTAGLDEITIPLDYTRQIPFHAGTYAYIHPDTSSPSFPPQQLPRASSYDTEDDEWLTSRFHRRLTLGADHFEVA</sequence>
<dbReference type="AlphaFoldDB" id="A0A0C3JTT3"/>
<proteinExistence type="predicted"/>
<dbReference type="EMBL" id="KN831993">
    <property type="protein sequence ID" value="KIO00857.1"/>
    <property type="molecule type" value="Genomic_DNA"/>
</dbReference>
<keyword evidence="3" id="KW-1185">Reference proteome</keyword>
<evidence type="ECO:0000256" key="1">
    <source>
        <dbReference type="SAM" id="MobiDB-lite"/>
    </source>
</evidence>
<reference evidence="2 3" key="1">
    <citation type="submission" date="2014-04" db="EMBL/GenBank/DDBJ databases">
        <authorList>
            <consortium name="DOE Joint Genome Institute"/>
            <person name="Kuo A."/>
            <person name="Kohler A."/>
            <person name="Costa M.D."/>
            <person name="Nagy L.G."/>
            <person name="Floudas D."/>
            <person name="Copeland A."/>
            <person name="Barry K.W."/>
            <person name="Cichocki N."/>
            <person name="Veneault-Fourrey C."/>
            <person name="LaButti K."/>
            <person name="Lindquist E.A."/>
            <person name="Lipzen A."/>
            <person name="Lundell T."/>
            <person name="Morin E."/>
            <person name="Murat C."/>
            <person name="Sun H."/>
            <person name="Tunlid A."/>
            <person name="Henrissat B."/>
            <person name="Grigoriev I.V."/>
            <person name="Hibbett D.S."/>
            <person name="Martin F."/>
            <person name="Nordberg H.P."/>
            <person name="Cantor M.N."/>
            <person name="Hua S.X."/>
        </authorList>
    </citation>
    <scope>NUCLEOTIDE SEQUENCE [LARGE SCALE GENOMIC DNA]</scope>
    <source>
        <strain evidence="2 3">Marx 270</strain>
    </source>
</reference>
<name>A0A0C3JTT3_PISTI</name>
<organism evidence="2 3">
    <name type="scientific">Pisolithus tinctorius Marx 270</name>
    <dbReference type="NCBI Taxonomy" id="870435"/>
    <lineage>
        <taxon>Eukaryota</taxon>
        <taxon>Fungi</taxon>
        <taxon>Dikarya</taxon>
        <taxon>Basidiomycota</taxon>
        <taxon>Agaricomycotina</taxon>
        <taxon>Agaricomycetes</taxon>
        <taxon>Agaricomycetidae</taxon>
        <taxon>Boletales</taxon>
        <taxon>Sclerodermatineae</taxon>
        <taxon>Pisolithaceae</taxon>
        <taxon>Pisolithus</taxon>
    </lineage>
</organism>
<feature type="region of interest" description="Disordered" evidence="1">
    <location>
        <begin position="64"/>
        <end position="113"/>
    </location>
</feature>
<feature type="compositionally biased region" description="Polar residues" evidence="1">
    <location>
        <begin position="64"/>
        <end position="73"/>
    </location>
</feature>
<reference evidence="3" key="2">
    <citation type="submission" date="2015-01" db="EMBL/GenBank/DDBJ databases">
        <title>Evolutionary Origins and Diversification of the Mycorrhizal Mutualists.</title>
        <authorList>
            <consortium name="DOE Joint Genome Institute"/>
            <consortium name="Mycorrhizal Genomics Consortium"/>
            <person name="Kohler A."/>
            <person name="Kuo A."/>
            <person name="Nagy L.G."/>
            <person name="Floudas D."/>
            <person name="Copeland A."/>
            <person name="Barry K.W."/>
            <person name="Cichocki N."/>
            <person name="Veneault-Fourrey C."/>
            <person name="LaButti K."/>
            <person name="Lindquist E.A."/>
            <person name="Lipzen A."/>
            <person name="Lundell T."/>
            <person name="Morin E."/>
            <person name="Murat C."/>
            <person name="Riley R."/>
            <person name="Ohm R."/>
            <person name="Sun H."/>
            <person name="Tunlid A."/>
            <person name="Henrissat B."/>
            <person name="Grigoriev I.V."/>
            <person name="Hibbett D.S."/>
            <person name="Martin F."/>
        </authorList>
    </citation>
    <scope>NUCLEOTIDE SEQUENCE [LARGE SCALE GENOMIC DNA]</scope>
    <source>
        <strain evidence="3">Marx 270</strain>
    </source>
</reference>
<feature type="region of interest" description="Disordered" evidence="1">
    <location>
        <begin position="142"/>
        <end position="161"/>
    </location>
</feature>
<gene>
    <name evidence="2" type="ORF">M404DRAFT_29252</name>
</gene>
<evidence type="ECO:0000313" key="2">
    <source>
        <dbReference type="EMBL" id="KIO00857.1"/>
    </source>
</evidence>